<comment type="caution">
    <text evidence="2">The sequence shown here is derived from an EMBL/GenBank/DDBJ whole genome shotgun (WGS) entry which is preliminary data.</text>
</comment>
<proteinExistence type="predicted"/>
<dbReference type="EMBL" id="AMXI01000227">
    <property type="protein sequence ID" value="EKN42830.1"/>
    <property type="molecule type" value="Genomic_DNA"/>
</dbReference>
<reference evidence="2 3" key="2">
    <citation type="submission" date="2013-03" db="EMBL/GenBank/DDBJ databases">
        <title>Diversity in Clostridium botulinum.</title>
        <authorList>
            <person name="Timme R.E."/>
            <person name="Allard M."/>
            <person name="Luo Y."/>
            <person name="Strain E."/>
            <person name="Gonzalez-Escalona N."/>
            <person name="Brown E."/>
        </authorList>
    </citation>
    <scope>NUCLEOTIDE SEQUENCE [LARGE SCALE GENOMIC DNA]</scope>
    <source>
        <strain evidence="2 3">CFSAN001627</strain>
    </source>
</reference>
<feature type="transmembrane region" description="Helical" evidence="1">
    <location>
        <begin position="49"/>
        <end position="66"/>
    </location>
</feature>
<evidence type="ECO:0000256" key="1">
    <source>
        <dbReference type="SAM" id="Phobius"/>
    </source>
</evidence>
<sequence length="80" mass="8717">MIVLWTAAAYLHKINKSHWMATIPAVFMTAVSITYILVAPEGFKLNPSIGYPIGIVVALAVLALFLKKTTSRKSNISIAE</sequence>
<evidence type="ECO:0000313" key="3">
    <source>
        <dbReference type="Proteomes" id="UP000011944"/>
    </source>
</evidence>
<keyword evidence="1" id="KW-0812">Transmembrane</keyword>
<reference evidence="2 3" key="1">
    <citation type="submission" date="2012-10" db="EMBL/GenBank/DDBJ databases">
        <authorList>
            <person name="Strain E.A."/>
            <person name="Brown E."/>
            <person name="Allard M.W."/>
            <person name="Gonzalez-Escalona N."/>
            <person name="Timme R."/>
        </authorList>
    </citation>
    <scope>NUCLEOTIDE SEQUENCE [LARGE SCALE GENOMIC DNA]</scope>
    <source>
        <strain evidence="2 3">CFSAN001627</strain>
    </source>
</reference>
<protein>
    <submittedName>
        <fullName evidence="2">Carbon starvation protein CstA</fullName>
    </submittedName>
</protein>
<organism evidence="2 3">
    <name type="scientific">Clostridium botulinum CFSAN001627</name>
    <dbReference type="NCBI Taxonomy" id="1232189"/>
    <lineage>
        <taxon>Bacteria</taxon>
        <taxon>Bacillati</taxon>
        <taxon>Bacillota</taxon>
        <taxon>Clostridia</taxon>
        <taxon>Eubacteriales</taxon>
        <taxon>Clostridiaceae</taxon>
        <taxon>Clostridium</taxon>
    </lineage>
</organism>
<dbReference type="PATRIC" id="fig|1232189.3.peg.725"/>
<keyword evidence="1" id="KW-1133">Transmembrane helix</keyword>
<keyword evidence="1" id="KW-0472">Membrane</keyword>
<dbReference type="Proteomes" id="UP000011944">
    <property type="component" value="Unassembled WGS sequence"/>
</dbReference>
<feature type="transmembrane region" description="Helical" evidence="1">
    <location>
        <begin position="19"/>
        <end position="37"/>
    </location>
</feature>
<name>M1ZZ88_CLOBO</name>
<gene>
    <name evidence="2" type="ORF">CFSAN001627_04349</name>
</gene>
<accession>M1ZZ88</accession>
<dbReference type="AlphaFoldDB" id="M1ZZ88"/>
<evidence type="ECO:0000313" key="2">
    <source>
        <dbReference type="EMBL" id="EKN42830.1"/>
    </source>
</evidence>